<name>A0A1X6NUN2_PORUM</name>
<protein>
    <recommendedName>
        <fullName evidence="3">Metallo-beta-lactamase domain-containing protein</fullName>
    </recommendedName>
</protein>
<accession>A0A1X6NUN2</accession>
<organism evidence="1 2">
    <name type="scientific">Porphyra umbilicalis</name>
    <name type="common">Purple laver</name>
    <name type="synonym">Red alga</name>
    <dbReference type="NCBI Taxonomy" id="2786"/>
    <lineage>
        <taxon>Eukaryota</taxon>
        <taxon>Rhodophyta</taxon>
        <taxon>Bangiophyceae</taxon>
        <taxon>Bangiales</taxon>
        <taxon>Bangiaceae</taxon>
        <taxon>Porphyra</taxon>
    </lineage>
</organism>
<evidence type="ECO:0008006" key="3">
    <source>
        <dbReference type="Google" id="ProtNLM"/>
    </source>
</evidence>
<gene>
    <name evidence="1" type="ORF">BU14_0450s0002</name>
</gene>
<evidence type="ECO:0000313" key="1">
    <source>
        <dbReference type="EMBL" id="OSX72287.1"/>
    </source>
</evidence>
<reference evidence="1 2" key="1">
    <citation type="submission" date="2017-03" db="EMBL/GenBank/DDBJ databases">
        <title>WGS assembly of Porphyra umbilicalis.</title>
        <authorList>
            <person name="Brawley S.H."/>
            <person name="Blouin N.A."/>
            <person name="Ficko-Blean E."/>
            <person name="Wheeler G.L."/>
            <person name="Lohr M."/>
            <person name="Goodson H.V."/>
            <person name="Jenkins J.W."/>
            <person name="Blaby-Haas C.E."/>
            <person name="Helliwell K.E."/>
            <person name="Chan C."/>
            <person name="Marriage T."/>
            <person name="Bhattacharya D."/>
            <person name="Klein A.S."/>
            <person name="Badis Y."/>
            <person name="Brodie J."/>
            <person name="Cao Y."/>
            <person name="Collen J."/>
            <person name="Dittami S.M."/>
            <person name="Gachon C.M."/>
            <person name="Green B.R."/>
            <person name="Karpowicz S."/>
            <person name="Kim J.W."/>
            <person name="Kudahl U."/>
            <person name="Lin S."/>
            <person name="Michel G."/>
            <person name="Mittag M."/>
            <person name="Olson B.J."/>
            <person name="Pangilinan J."/>
            <person name="Peng Y."/>
            <person name="Qiu H."/>
            <person name="Shu S."/>
            <person name="Singer J.T."/>
            <person name="Smith A.G."/>
            <person name="Sprecher B.N."/>
            <person name="Wagner V."/>
            <person name="Wang W."/>
            <person name="Wang Z.-Y."/>
            <person name="Yan J."/>
            <person name="Yarish C."/>
            <person name="Zoeuner-Riek S."/>
            <person name="Zhuang Y."/>
            <person name="Zou Y."/>
            <person name="Lindquist E.A."/>
            <person name="Grimwood J."/>
            <person name="Barry K."/>
            <person name="Rokhsar D.S."/>
            <person name="Schmutz J."/>
            <person name="Stiller J.W."/>
            <person name="Grossman A.R."/>
            <person name="Prochnik S.E."/>
        </authorList>
    </citation>
    <scope>NUCLEOTIDE SEQUENCE [LARGE SCALE GENOMIC DNA]</scope>
    <source>
        <strain evidence="1">4086291</strain>
    </source>
</reference>
<keyword evidence="2" id="KW-1185">Reference proteome</keyword>
<dbReference type="AlphaFoldDB" id="A0A1X6NUN2"/>
<sequence>MSVNADQIKRPSGTFAPVAAHGPLEHLWGRTGASETATAAAADAPVDGVWIVHGSFPMSPAGTFPRTMTVVRHSGGRLAIINSMRLGDAGEAALRALGTVDAVVRLGSFHGVDDDYYVRTFGATAYAIPGSPLPPGAAEPVWMATAAGEDGSPPPPLPIPGASLFIFQVAKAEGALYLPGVGPAAAAGGGGNGDGGESRGTLVLCDSLINMGPRPPHLSWLMATIFRVAGFTGLRPAPIWYKGVKQLGGVDDAYMVAEYERLLTECPSEAVIFVHGDVIPSGARERIGEVVRALVPAS</sequence>
<evidence type="ECO:0000313" key="2">
    <source>
        <dbReference type="Proteomes" id="UP000218209"/>
    </source>
</evidence>
<proteinExistence type="predicted"/>
<dbReference type="EMBL" id="KV919071">
    <property type="protein sequence ID" value="OSX72287.1"/>
    <property type="molecule type" value="Genomic_DNA"/>
</dbReference>
<dbReference type="Proteomes" id="UP000218209">
    <property type="component" value="Unassembled WGS sequence"/>
</dbReference>